<evidence type="ECO:0000313" key="2">
    <source>
        <dbReference type="Proteomes" id="UP000024332"/>
    </source>
</evidence>
<dbReference type="EMBL" id="JFZT01000039">
    <property type="protein sequence ID" value="EZQ06834.1"/>
    <property type="molecule type" value="Genomic_DNA"/>
</dbReference>
<evidence type="ECO:0000313" key="1">
    <source>
        <dbReference type="EMBL" id="EZQ06834.1"/>
    </source>
</evidence>
<dbReference type="AlphaFoldDB" id="A0A031LR28"/>
<dbReference type="OrthoDB" id="41237at2157"/>
<comment type="caution">
    <text evidence="1">The sequence shown here is derived from an EMBL/GenBank/DDBJ whole genome shotgun (WGS) entry which is preliminary data.</text>
</comment>
<accession>A0A031LR28</accession>
<sequence length="91" mass="10283">MRHFKAKVSGETLILENVSGVPLLVRELLIKYYVKVTTEDERTGIRTITDSIPLNVEIRDNIQIPLKISEVAGVSVIFKEGEITMREEVTV</sequence>
<keyword evidence="2" id="KW-1185">Reference proteome</keyword>
<gene>
    <name evidence="1" type="ORF">CM19_05530</name>
</gene>
<organism evidence="1 2">
    <name type="scientific">Candidatus Acidianus copahuensis</name>
    <dbReference type="NCBI Taxonomy" id="1160895"/>
    <lineage>
        <taxon>Archaea</taxon>
        <taxon>Thermoproteota</taxon>
        <taxon>Thermoprotei</taxon>
        <taxon>Sulfolobales</taxon>
        <taxon>Sulfolobaceae</taxon>
        <taxon>Acidianus</taxon>
    </lineage>
</organism>
<dbReference type="RefSeq" id="WP_048099367.1">
    <property type="nucleotide sequence ID" value="NZ_JFZT01000039.1"/>
</dbReference>
<dbReference type="Proteomes" id="UP000024332">
    <property type="component" value="Unassembled WGS sequence"/>
</dbReference>
<reference evidence="1 2" key="1">
    <citation type="submission" date="2014-03" db="EMBL/GenBank/DDBJ databases">
        <title>Draft genome sequence of the novel thermoacidophilic archaea Acidianus copahuensis ALE1 strain, isolated from Copahue volcanic area in Neuquen Argentina.</title>
        <authorList>
            <person name="Urbieta M.S."/>
            <person name="Rascovan N."/>
            <person name="Castro C."/>
            <person name="Revale S."/>
            <person name="Giaveno M.A."/>
            <person name="Vazquez M.P."/>
            <person name="Donati E.R."/>
        </authorList>
    </citation>
    <scope>NUCLEOTIDE SEQUENCE [LARGE SCALE GENOMIC DNA]</scope>
    <source>
        <strain evidence="1 2">ALE1</strain>
    </source>
</reference>
<name>A0A031LR28_9CREN</name>
<proteinExistence type="predicted"/>
<protein>
    <submittedName>
        <fullName evidence="1">Uncharacterized protein</fullName>
    </submittedName>
</protein>